<keyword evidence="4" id="KW-1185">Reference proteome</keyword>
<evidence type="ECO:0000256" key="2">
    <source>
        <dbReference type="SAM" id="MobiDB-lite"/>
    </source>
</evidence>
<accession>A0AAV5A816</accession>
<evidence type="ECO:0000313" key="3">
    <source>
        <dbReference type="EMBL" id="GJJ10772.1"/>
    </source>
</evidence>
<dbReference type="AlphaFoldDB" id="A0AAV5A816"/>
<feature type="coiled-coil region" evidence="1">
    <location>
        <begin position="65"/>
        <end position="97"/>
    </location>
</feature>
<comment type="caution">
    <text evidence="3">The sequence shown here is derived from an EMBL/GenBank/DDBJ whole genome shotgun (WGS) entry which is preliminary data.</text>
</comment>
<organism evidence="3 4">
    <name type="scientific">Clathrus columnatus</name>
    <dbReference type="NCBI Taxonomy" id="1419009"/>
    <lineage>
        <taxon>Eukaryota</taxon>
        <taxon>Fungi</taxon>
        <taxon>Dikarya</taxon>
        <taxon>Basidiomycota</taxon>
        <taxon>Agaricomycotina</taxon>
        <taxon>Agaricomycetes</taxon>
        <taxon>Phallomycetidae</taxon>
        <taxon>Phallales</taxon>
        <taxon>Clathraceae</taxon>
        <taxon>Clathrus</taxon>
    </lineage>
</organism>
<feature type="region of interest" description="Disordered" evidence="2">
    <location>
        <begin position="118"/>
        <end position="150"/>
    </location>
</feature>
<reference evidence="3" key="1">
    <citation type="submission" date="2021-10" db="EMBL/GenBank/DDBJ databases">
        <title>De novo Genome Assembly of Clathrus columnatus (Basidiomycota, Fungi) Using Illumina and Nanopore Sequence Data.</title>
        <authorList>
            <person name="Ogiso-Tanaka E."/>
            <person name="Itagaki H."/>
            <person name="Hosoya T."/>
            <person name="Hosaka K."/>
        </authorList>
    </citation>
    <scope>NUCLEOTIDE SEQUENCE</scope>
    <source>
        <strain evidence="3">MO-923</strain>
    </source>
</reference>
<evidence type="ECO:0000256" key="1">
    <source>
        <dbReference type="SAM" id="Coils"/>
    </source>
</evidence>
<dbReference type="EMBL" id="BPWL01000005">
    <property type="protein sequence ID" value="GJJ10772.1"/>
    <property type="molecule type" value="Genomic_DNA"/>
</dbReference>
<protein>
    <submittedName>
        <fullName evidence="3">Uncharacterized protein</fullName>
    </submittedName>
</protein>
<dbReference type="Proteomes" id="UP001050691">
    <property type="component" value="Unassembled WGS sequence"/>
</dbReference>
<gene>
    <name evidence="3" type="ORF">Clacol_005000</name>
</gene>
<sequence length="498" mass="56059">MLSPIAKPVSVLVGAPKTQEECISWAQKNQRVFVEVDEELADIVAKTVNEDDDDDDIARYQRKYDAKVENRRTELLREKEEAKKKKKEEDMAKMRELFPDLAADMDKLKSLQQVLVPATQPAEPSSPVPISTTSMLKPKPKPKPVLKKTATVTTRPVIMRRMPAMSHTPISPKTMATPATKLSGSLARTINLVKEDKSEVEVEIVPPKKVKFIPPIPKGPVFGMGDVIEDGCVSCTNKGKVCHHQDLQNVCCYKCRQSRTACSLVPEMRALLERKERAIVSKKMKKAVAGSSVNVTSLDPIVSLLEDKLDVLIKVMCGQQDTQDQLLAKVDLMLTDLCVVADYCRIHNEITPLGPIPDANLAWKLFSAELAFKANLVDLVDVEDQEILENDIIDREFHPDHLLPSPSPTYSSEDETKYDSPYPIPKDSDFPPILYLTQPSYHLFQMELRLYVNLGEKLDIRISPTTTWPALTPMKTYHKDLEDLEIIETLHYARPIVI</sequence>
<proteinExistence type="predicted"/>
<name>A0AAV5A816_9AGAM</name>
<feature type="region of interest" description="Disordered" evidence="2">
    <location>
        <begin position="399"/>
        <end position="418"/>
    </location>
</feature>
<keyword evidence="1" id="KW-0175">Coiled coil</keyword>
<evidence type="ECO:0000313" key="4">
    <source>
        <dbReference type="Proteomes" id="UP001050691"/>
    </source>
</evidence>